<dbReference type="OrthoDB" id="3505693at2759"/>
<dbReference type="AlphaFoldDB" id="A0A8H7W6T5"/>
<gene>
    <name evidence="2" type="ORF">IFR04_007657</name>
</gene>
<feature type="region of interest" description="Disordered" evidence="1">
    <location>
        <begin position="1"/>
        <end position="52"/>
    </location>
</feature>
<keyword evidence="3" id="KW-1185">Reference proteome</keyword>
<proteinExistence type="predicted"/>
<name>A0A8H7W6T5_9HELO</name>
<dbReference type="Proteomes" id="UP000664132">
    <property type="component" value="Unassembled WGS sequence"/>
</dbReference>
<feature type="compositionally biased region" description="Polar residues" evidence="1">
    <location>
        <begin position="1"/>
        <end position="10"/>
    </location>
</feature>
<dbReference type="EMBL" id="JAFJYH010000110">
    <property type="protein sequence ID" value="KAG4419245.1"/>
    <property type="molecule type" value="Genomic_DNA"/>
</dbReference>
<evidence type="ECO:0000256" key="1">
    <source>
        <dbReference type="SAM" id="MobiDB-lite"/>
    </source>
</evidence>
<comment type="caution">
    <text evidence="2">The sequence shown here is derived from an EMBL/GenBank/DDBJ whole genome shotgun (WGS) entry which is preliminary data.</text>
</comment>
<organism evidence="2 3">
    <name type="scientific">Cadophora malorum</name>
    <dbReference type="NCBI Taxonomy" id="108018"/>
    <lineage>
        <taxon>Eukaryota</taxon>
        <taxon>Fungi</taxon>
        <taxon>Dikarya</taxon>
        <taxon>Ascomycota</taxon>
        <taxon>Pezizomycotina</taxon>
        <taxon>Leotiomycetes</taxon>
        <taxon>Helotiales</taxon>
        <taxon>Ploettnerulaceae</taxon>
        <taxon>Cadophora</taxon>
    </lineage>
</organism>
<accession>A0A8H7W6T5</accession>
<reference evidence="2" key="1">
    <citation type="submission" date="2021-02" db="EMBL/GenBank/DDBJ databases">
        <title>Genome sequence Cadophora malorum strain M34.</title>
        <authorList>
            <person name="Stefanovic E."/>
            <person name="Vu D."/>
            <person name="Scully C."/>
            <person name="Dijksterhuis J."/>
            <person name="Roader J."/>
            <person name="Houbraken J."/>
        </authorList>
    </citation>
    <scope>NUCLEOTIDE SEQUENCE</scope>
    <source>
        <strain evidence="2">M34</strain>
    </source>
</reference>
<feature type="compositionally biased region" description="Basic and acidic residues" evidence="1">
    <location>
        <begin position="15"/>
        <end position="33"/>
    </location>
</feature>
<feature type="compositionally biased region" description="Basic and acidic residues" evidence="1">
    <location>
        <begin position="43"/>
        <end position="52"/>
    </location>
</feature>
<protein>
    <submittedName>
        <fullName evidence="2">Uncharacterized protein</fullName>
    </submittedName>
</protein>
<evidence type="ECO:0000313" key="2">
    <source>
        <dbReference type="EMBL" id="KAG4419245.1"/>
    </source>
</evidence>
<evidence type="ECO:0000313" key="3">
    <source>
        <dbReference type="Proteomes" id="UP000664132"/>
    </source>
</evidence>
<sequence length="52" mass="5904">MFAANQNTPFACTREAPKEKPERDPDYGDRMPRFEGINMAEDPAERDTDTGN</sequence>